<dbReference type="EMBL" id="JAGKQM010000019">
    <property type="protein sequence ID" value="KAH0860057.1"/>
    <property type="molecule type" value="Genomic_DNA"/>
</dbReference>
<organism evidence="1 2">
    <name type="scientific">Brassica napus</name>
    <name type="common">Rape</name>
    <dbReference type="NCBI Taxonomy" id="3708"/>
    <lineage>
        <taxon>Eukaryota</taxon>
        <taxon>Viridiplantae</taxon>
        <taxon>Streptophyta</taxon>
        <taxon>Embryophyta</taxon>
        <taxon>Tracheophyta</taxon>
        <taxon>Spermatophyta</taxon>
        <taxon>Magnoliopsida</taxon>
        <taxon>eudicotyledons</taxon>
        <taxon>Gunneridae</taxon>
        <taxon>Pentapetalae</taxon>
        <taxon>rosids</taxon>
        <taxon>malvids</taxon>
        <taxon>Brassicales</taxon>
        <taxon>Brassicaceae</taxon>
        <taxon>Brassiceae</taxon>
        <taxon>Brassica</taxon>
    </lineage>
</organism>
<dbReference type="SFLD" id="SFLDS00003">
    <property type="entry name" value="Haloacid_Dehalogenase"/>
    <property type="match status" value="1"/>
</dbReference>
<sequence>MDLVFIGISSSSSQSPDLSSFWKRNMEFVNSSTPRYECLLFDLDDTLYPLSSGLSEACANNIIEFMVEKLGIDEDGVVELNQILYKKYGTSMAGLKAIGNEFDNDEYHRFVHGRLPYENLRPDPVLRNLLLTLPLRKMVFSNGDEVHVMKALKRLGIEDCFERIISFESLNPKVNETEVSLEDYLPEIPVICKPAEIAFEKAFDIAQLNPYTTLFFDDSIRNIQTGKAMGLHTVLVGKSEKVEGSDHALKSIHNMKEAFPELWSESNNKESERISYATQISIETSVHAYSGLSALVTNNIQEYMIQKLGIEEDKVQELCLELYKIYGTTMAGLKAVGYDFDYDDFHRLPYTTLKPDPILRNIILSLPFRKVVFTNADKAHAAMIIARLGLEGCFEKIISFETLNPNTKTESLVAATGTRAIFDICSYIANPDPAIQLPKTPVIGKPFEVAFEHVFKMTNINPHKTLFFDDSIRNIQTGKRVGLHTVWVGTSQKDEGVDIALEHIHNIREALPELWEAVDDKAEEIRSRQKVAIETIA</sequence>
<dbReference type="SFLD" id="SFLDG01129">
    <property type="entry name" value="C1.5:_HAD__Beta-PGM__Phosphata"/>
    <property type="match status" value="1"/>
</dbReference>
<protein>
    <submittedName>
        <fullName evidence="1">Uncharacterized protein</fullName>
    </submittedName>
</protein>
<evidence type="ECO:0000313" key="1">
    <source>
        <dbReference type="EMBL" id="KAH0860057.1"/>
    </source>
</evidence>
<accession>A0ABQ7XVU8</accession>
<reference evidence="1 2" key="1">
    <citation type="submission" date="2021-05" db="EMBL/GenBank/DDBJ databases">
        <title>Genome Assembly of Synthetic Allotetraploid Brassica napus Reveals Homoeologous Exchanges between Subgenomes.</title>
        <authorList>
            <person name="Davis J.T."/>
        </authorList>
    </citation>
    <scope>NUCLEOTIDE SEQUENCE [LARGE SCALE GENOMIC DNA]</scope>
    <source>
        <strain evidence="2">cv. Da-Ae</strain>
        <tissue evidence="1">Seedling</tissue>
    </source>
</reference>
<gene>
    <name evidence="1" type="ORF">HID58_088318</name>
</gene>
<keyword evidence="2" id="KW-1185">Reference proteome</keyword>
<dbReference type="InterPro" id="IPR010237">
    <property type="entry name" value="Pyr-5-nucltdase"/>
</dbReference>
<dbReference type="SUPFAM" id="SSF56784">
    <property type="entry name" value="HAD-like"/>
    <property type="match status" value="2"/>
</dbReference>
<dbReference type="PANTHER" id="PTHR12725">
    <property type="entry name" value="HALOACID DEHALOGENASE-LIKE HYDROLASE"/>
    <property type="match status" value="1"/>
</dbReference>
<comment type="caution">
    <text evidence="1">The sequence shown here is derived from an EMBL/GenBank/DDBJ whole genome shotgun (WGS) entry which is preliminary data.</text>
</comment>
<dbReference type="Gene3D" id="3.40.50.1000">
    <property type="entry name" value="HAD superfamily/HAD-like"/>
    <property type="match status" value="2"/>
</dbReference>
<dbReference type="InterPro" id="IPR006439">
    <property type="entry name" value="HAD-SF_hydro_IA"/>
</dbReference>
<dbReference type="PANTHER" id="PTHR12725:SF115">
    <property type="entry name" value="(RAPE) HYPOTHETICAL PROTEIN"/>
    <property type="match status" value="1"/>
</dbReference>
<dbReference type="InterPro" id="IPR023214">
    <property type="entry name" value="HAD_sf"/>
</dbReference>
<name>A0ABQ7XVU8_BRANA</name>
<dbReference type="NCBIfam" id="TIGR01993">
    <property type="entry name" value="Pyr-5-nucltdase"/>
    <property type="match status" value="2"/>
</dbReference>
<dbReference type="Pfam" id="PF00702">
    <property type="entry name" value="Hydrolase"/>
    <property type="match status" value="1"/>
</dbReference>
<proteinExistence type="predicted"/>
<dbReference type="SFLD" id="SFLDG01132">
    <property type="entry name" value="C1.5.3:_5'-Nucleotidase_Like"/>
    <property type="match status" value="1"/>
</dbReference>
<evidence type="ECO:0000313" key="2">
    <source>
        <dbReference type="Proteomes" id="UP000824890"/>
    </source>
</evidence>
<dbReference type="InterPro" id="IPR036412">
    <property type="entry name" value="HAD-like_sf"/>
</dbReference>
<dbReference type="Proteomes" id="UP000824890">
    <property type="component" value="Unassembled WGS sequence"/>
</dbReference>
<dbReference type="NCBIfam" id="TIGR01509">
    <property type="entry name" value="HAD-SF-IA-v3"/>
    <property type="match status" value="2"/>
</dbReference>